<keyword evidence="3" id="KW-1185">Reference proteome</keyword>
<dbReference type="EMBL" id="NEVH01022640">
    <property type="protein sequence ID" value="PNF18486.1"/>
    <property type="molecule type" value="Genomic_DNA"/>
</dbReference>
<dbReference type="AlphaFoldDB" id="A0A2J7PQB4"/>
<evidence type="ECO:0000256" key="1">
    <source>
        <dbReference type="SAM" id="SignalP"/>
    </source>
</evidence>
<comment type="caution">
    <text evidence="2">The sequence shown here is derived from an EMBL/GenBank/DDBJ whole genome shotgun (WGS) entry which is preliminary data.</text>
</comment>
<gene>
    <name evidence="2" type="ORF">B7P43_G09021</name>
</gene>
<feature type="signal peptide" evidence="1">
    <location>
        <begin position="1"/>
        <end position="17"/>
    </location>
</feature>
<name>A0A2J7PQB4_9NEOP</name>
<reference evidence="2 3" key="1">
    <citation type="submission" date="2017-12" db="EMBL/GenBank/DDBJ databases">
        <title>Hemimetabolous genomes reveal molecular basis of termite eusociality.</title>
        <authorList>
            <person name="Harrison M.C."/>
            <person name="Jongepier E."/>
            <person name="Robertson H.M."/>
            <person name="Arning N."/>
            <person name="Bitard-Feildel T."/>
            <person name="Chao H."/>
            <person name="Childers C.P."/>
            <person name="Dinh H."/>
            <person name="Doddapaneni H."/>
            <person name="Dugan S."/>
            <person name="Gowin J."/>
            <person name="Greiner C."/>
            <person name="Han Y."/>
            <person name="Hu H."/>
            <person name="Hughes D.S.T."/>
            <person name="Huylmans A.-K."/>
            <person name="Kemena C."/>
            <person name="Kremer L.P.M."/>
            <person name="Lee S.L."/>
            <person name="Lopez-Ezquerra A."/>
            <person name="Mallet L."/>
            <person name="Monroy-Kuhn J.M."/>
            <person name="Moser A."/>
            <person name="Murali S.C."/>
            <person name="Muzny D.M."/>
            <person name="Otani S."/>
            <person name="Piulachs M.-D."/>
            <person name="Poelchau M."/>
            <person name="Qu J."/>
            <person name="Schaub F."/>
            <person name="Wada-Katsumata A."/>
            <person name="Worley K.C."/>
            <person name="Xie Q."/>
            <person name="Ylla G."/>
            <person name="Poulsen M."/>
            <person name="Gibbs R.A."/>
            <person name="Schal C."/>
            <person name="Richards S."/>
            <person name="Belles X."/>
            <person name="Korb J."/>
            <person name="Bornberg-Bauer E."/>
        </authorList>
    </citation>
    <scope>NUCLEOTIDE SEQUENCE [LARGE SCALE GENOMIC DNA]</scope>
    <source>
        <tissue evidence="2">Whole body</tissue>
    </source>
</reference>
<protein>
    <recommendedName>
        <fullName evidence="4">Secreted protein</fullName>
    </recommendedName>
</protein>
<feature type="chain" id="PRO_5014443469" description="Secreted protein" evidence="1">
    <location>
        <begin position="18"/>
        <end position="81"/>
    </location>
</feature>
<dbReference type="Proteomes" id="UP000235965">
    <property type="component" value="Unassembled WGS sequence"/>
</dbReference>
<organism evidence="2 3">
    <name type="scientific">Cryptotermes secundus</name>
    <dbReference type="NCBI Taxonomy" id="105785"/>
    <lineage>
        <taxon>Eukaryota</taxon>
        <taxon>Metazoa</taxon>
        <taxon>Ecdysozoa</taxon>
        <taxon>Arthropoda</taxon>
        <taxon>Hexapoda</taxon>
        <taxon>Insecta</taxon>
        <taxon>Pterygota</taxon>
        <taxon>Neoptera</taxon>
        <taxon>Polyneoptera</taxon>
        <taxon>Dictyoptera</taxon>
        <taxon>Blattodea</taxon>
        <taxon>Blattoidea</taxon>
        <taxon>Termitoidae</taxon>
        <taxon>Kalotermitidae</taxon>
        <taxon>Cryptotermitinae</taxon>
        <taxon>Cryptotermes</taxon>
    </lineage>
</organism>
<proteinExistence type="predicted"/>
<accession>A0A2J7PQB4</accession>
<evidence type="ECO:0000313" key="3">
    <source>
        <dbReference type="Proteomes" id="UP000235965"/>
    </source>
</evidence>
<keyword evidence="1" id="KW-0732">Signal</keyword>
<dbReference type="InParanoid" id="A0A2J7PQB4"/>
<evidence type="ECO:0000313" key="2">
    <source>
        <dbReference type="EMBL" id="PNF18486.1"/>
    </source>
</evidence>
<sequence length="81" mass="9358">MRLLSLTSVLCLELVYMSTIPLQGVLLRHGNNFTRRKSLKLESMMFSQERLHKHNPSSGIEHVNFRIVESEKLIVVEAHLT</sequence>
<evidence type="ECO:0008006" key="4">
    <source>
        <dbReference type="Google" id="ProtNLM"/>
    </source>
</evidence>